<reference evidence="1" key="2">
    <citation type="submission" date="2020-09" db="EMBL/GenBank/DDBJ databases">
        <authorList>
            <person name="Sun Q."/>
            <person name="Zhou Y."/>
        </authorList>
    </citation>
    <scope>NUCLEOTIDE SEQUENCE</scope>
    <source>
        <strain evidence="1">CGMCC 1.15179</strain>
    </source>
</reference>
<dbReference type="RefSeq" id="WP_188648478.1">
    <property type="nucleotide sequence ID" value="NZ_BMHQ01000010.1"/>
</dbReference>
<reference evidence="1" key="1">
    <citation type="journal article" date="2014" name="Int. J. Syst. Evol. Microbiol.">
        <title>Complete genome sequence of Corynebacterium casei LMG S-19264T (=DSM 44701T), isolated from a smear-ripened cheese.</title>
        <authorList>
            <consortium name="US DOE Joint Genome Institute (JGI-PGF)"/>
            <person name="Walter F."/>
            <person name="Albersmeier A."/>
            <person name="Kalinowski J."/>
            <person name="Ruckert C."/>
        </authorList>
    </citation>
    <scope>NUCLEOTIDE SEQUENCE</scope>
    <source>
        <strain evidence="1">CGMCC 1.15179</strain>
    </source>
</reference>
<gene>
    <name evidence="1" type="ORF">GCM10011571_27670</name>
</gene>
<comment type="caution">
    <text evidence="1">The sequence shown here is derived from an EMBL/GenBank/DDBJ whole genome shotgun (WGS) entry which is preliminary data.</text>
</comment>
<keyword evidence="2" id="KW-1185">Reference proteome</keyword>
<dbReference type="EMBL" id="BMHQ01000010">
    <property type="protein sequence ID" value="GGE24011.1"/>
    <property type="molecule type" value="Genomic_DNA"/>
</dbReference>
<evidence type="ECO:0000313" key="1">
    <source>
        <dbReference type="EMBL" id="GGE24011.1"/>
    </source>
</evidence>
<name>A0A8J2VH99_9BACL</name>
<evidence type="ECO:0000313" key="2">
    <source>
        <dbReference type="Proteomes" id="UP000625210"/>
    </source>
</evidence>
<protein>
    <submittedName>
        <fullName evidence="1">Uncharacterized protein</fullName>
    </submittedName>
</protein>
<dbReference type="AlphaFoldDB" id="A0A8J2VH99"/>
<proteinExistence type="predicted"/>
<organism evidence="1 2">
    <name type="scientific">Marinithermofilum abyssi</name>
    <dbReference type="NCBI Taxonomy" id="1571185"/>
    <lineage>
        <taxon>Bacteria</taxon>
        <taxon>Bacillati</taxon>
        <taxon>Bacillota</taxon>
        <taxon>Bacilli</taxon>
        <taxon>Bacillales</taxon>
        <taxon>Thermoactinomycetaceae</taxon>
        <taxon>Marinithermofilum</taxon>
    </lineage>
</organism>
<accession>A0A8J2VH99</accession>
<sequence>MVVDWNIVEALGTWFGGLVTAWAVKVTLQQSQPKARIKVKNEWIVSNRLEEHHKPIFNHRISVKNIGLVPITVEDIGISVRKPMVSSVWFNQLTGKILAGKRHLLSLYRHRFFEENPELPLRLDQSEGTNDLLMCSVRLAEFLGTHNYEGVVVIQYFIRDIKDRIFLSKRSVVYIPDIIRNFTKAPYKKKETERSPSAK</sequence>
<dbReference type="Proteomes" id="UP000625210">
    <property type="component" value="Unassembled WGS sequence"/>
</dbReference>